<dbReference type="AlphaFoldDB" id="A0AAD9VNK1"/>
<dbReference type="PANTHER" id="PTHR37159:SF1">
    <property type="entry name" value="GH11867P"/>
    <property type="match status" value="1"/>
</dbReference>
<reference evidence="3" key="1">
    <citation type="submission" date="2021-08" db="EMBL/GenBank/DDBJ databases">
        <authorList>
            <person name="Misof B."/>
            <person name="Oliver O."/>
            <person name="Podsiadlowski L."/>
            <person name="Donath A."/>
            <person name="Peters R."/>
            <person name="Mayer C."/>
            <person name="Rust J."/>
            <person name="Gunkel S."/>
            <person name="Lesny P."/>
            <person name="Martin S."/>
            <person name="Oeyen J.P."/>
            <person name="Petersen M."/>
            <person name="Panagiotis P."/>
            <person name="Wilbrandt J."/>
            <person name="Tanja T."/>
        </authorList>
    </citation>
    <scope>NUCLEOTIDE SEQUENCE</scope>
    <source>
        <strain evidence="3">GBR_01_08_01A</strain>
        <tissue evidence="3">Thorax + abdomen</tissue>
    </source>
</reference>
<evidence type="ECO:0000313" key="3">
    <source>
        <dbReference type="EMBL" id="KAK2580307.1"/>
    </source>
</evidence>
<organism evidence="3 4">
    <name type="scientific">Odynerus spinipes</name>
    <dbReference type="NCBI Taxonomy" id="1348599"/>
    <lineage>
        <taxon>Eukaryota</taxon>
        <taxon>Metazoa</taxon>
        <taxon>Ecdysozoa</taxon>
        <taxon>Arthropoda</taxon>
        <taxon>Hexapoda</taxon>
        <taxon>Insecta</taxon>
        <taxon>Pterygota</taxon>
        <taxon>Neoptera</taxon>
        <taxon>Endopterygota</taxon>
        <taxon>Hymenoptera</taxon>
        <taxon>Apocrita</taxon>
        <taxon>Aculeata</taxon>
        <taxon>Vespoidea</taxon>
        <taxon>Vespidae</taxon>
        <taxon>Eumeninae</taxon>
        <taxon>Odynerus</taxon>
    </lineage>
</organism>
<dbReference type="Proteomes" id="UP001258017">
    <property type="component" value="Unassembled WGS sequence"/>
</dbReference>
<evidence type="ECO:0000256" key="1">
    <source>
        <dbReference type="SAM" id="Phobius"/>
    </source>
</evidence>
<dbReference type="Pfam" id="PF09995">
    <property type="entry name" value="MPAB_Lcp_cat"/>
    <property type="match status" value="1"/>
</dbReference>
<evidence type="ECO:0000313" key="4">
    <source>
        <dbReference type="Proteomes" id="UP001258017"/>
    </source>
</evidence>
<keyword evidence="1" id="KW-1133">Transmembrane helix</keyword>
<gene>
    <name evidence="3" type="ORF">KPH14_012546</name>
</gene>
<dbReference type="PANTHER" id="PTHR37159">
    <property type="entry name" value="GH11867P"/>
    <property type="match status" value="1"/>
</dbReference>
<protein>
    <recommendedName>
        <fullName evidence="2">ER-bound oxygenase mpaB/mpaB'/Rubber oxygenase catalytic domain-containing protein</fullName>
    </recommendedName>
</protein>
<dbReference type="EMBL" id="JAIFRP010000062">
    <property type="protein sequence ID" value="KAK2580307.1"/>
    <property type="molecule type" value="Genomic_DNA"/>
</dbReference>
<name>A0AAD9VNK1_9HYME</name>
<dbReference type="InterPro" id="IPR018713">
    <property type="entry name" value="MPAB/Lcp_cat_dom"/>
</dbReference>
<evidence type="ECO:0000259" key="2">
    <source>
        <dbReference type="Pfam" id="PF09995"/>
    </source>
</evidence>
<comment type="caution">
    <text evidence="3">The sequence shown here is derived from an EMBL/GenBank/DDBJ whole genome shotgun (WGS) entry which is preliminary data.</text>
</comment>
<dbReference type="GO" id="GO:0016491">
    <property type="term" value="F:oxidoreductase activity"/>
    <property type="evidence" value="ECO:0007669"/>
    <property type="project" value="InterPro"/>
</dbReference>
<keyword evidence="1" id="KW-0472">Membrane</keyword>
<feature type="transmembrane region" description="Helical" evidence="1">
    <location>
        <begin position="54"/>
        <end position="79"/>
    </location>
</feature>
<reference evidence="3" key="2">
    <citation type="journal article" date="2023" name="Commun. Biol.">
        <title>Intrasexual cuticular hydrocarbon dimorphism in a wasp sheds light on hydrocarbon biosynthesis genes in Hymenoptera.</title>
        <authorList>
            <person name="Moris V.C."/>
            <person name="Podsiadlowski L."/>
            <person name="Martin S."/>
            <person name="Oeyen J.P."/>
            <person name="Donath A."/>
            <person name="Petersen M."/>
            <person name="Wilbrandt J."/>
            <person name="Misof B."/>
            <person name="Liedtke D."/>
            <person name="Thamm M."/>
            <person name="Scheiner R."/>
            <person name="Schmitt T."/>
            <person name="Niehuis O."/>
        </authorList>
    </citation>
    <scope>NUCLEOTIDE SEQUENCE</scope>
    <source>
        <strain evidence="3">GBR_01_08_01A</strain>
    </source>
</reference>
<proteinExistence type="predicted"/>
<accession>A0AAD9VNK1</accession>
<feature type="domain" description="ER-bound oxygenase mpaB/mpaB'/Rubber oxygenase catalytic" evidence="2">
    <location>
        <begin position="56"/>
        <end position="218"/>
    </location>
</feature>
<keyword evidence="4" id="KW-1185">Reference proteome</keyword>
<keyword evidence="1" id="KW-0812">Transmembrane</keyword>
<sequence length="349" mass="40463">MCAGNEIETIDSVEKRLQNLLKDGRDASVHTDSSDADLPSFYDPERFRLGQQAFYNNVFVMMVAKLSGLMTLLSVPTILDVIMFTQQSNTTCAAFRRYVQTILHMFVWYKKEPEKQKEFFDSLKIVRRKHCVAFRRSFQAGLRKASQTDMALAQFGFVGFIMATGDQLGIMTSYEELDGLVHFWRVIGCVLGMEDKYNVCMETVEETQALCKRMLNEIFLPALAEKSKTFDEMGRILLESLWCVTPLVEPQAFTAFTLQLASSTAVNNNHSIKIDIDNMRPYSKFILNLQLFIHRYLLQPKYWWSGIFHAYFNALMRLSIYLTEHCPFLAYYLFGIKQSHVNIYRYTVN</sequence>